<dbReference type="Pfam" id="PF02211">
    <property type="entry name" value="NHase_beta_C"/>
    <property type="match status" value="1"/>
</dbReference>
<proteinExistence type="predicted"/>
<evidence type="ECO:0000313" key="5">
    <source>
        <dbReference type="EMBL" id="KAG7369013.1"/>
    </source>
</evidence>
<gene>
    <name evidence="5" type="ORF">IV203_031756</name>
</gene>
<evidence type="ECO:0000259" key="3">
    <source>
        <dbReference type="Pfam" id="PF02979"/>
    </source>
</evidence>
<reference evidence="5" key="2">
    <citation type="submission" date="2021-04" db="EMBL/GenBank/DDBJ databases">
        <authorList>
            <person name="Podell S."/>
        </authorList>
    </citation>
    <scope>NUCLEOTIDE SEQUENCE</scope>
    <source>
        <strain evidence="5">Hildebrandi</strain>
    </source>
</reference>
<feature type="compositionally biased region" description="Basic and acidic residues" evidence="1">
    <location>
        <begin position="296"/>
        <end position="314"/>
    </location>
</feature>
<feature type="domain" description="Nitrile hydratase beta subunit" evidence="2">
    <location>
        <begin position="161"/>
        <end position="260"/>
    </location>
</feature>
<reference evidence="5" key="1">
    <citation type="journal article" date="2021" name="Sci. Rep.">
        <title>Diploid genomic architecture of Nitzschia inconspicua, an elite biomass production diatom.</title>
        <authorList>
            <person name="Oliver A."/>
            <person name="Podell S."/>
            <person name="Pinowska A."/>
            <person name="Traller J.C."/>
            <person name="Smith S.R."/>
            <person name="McClure R."/>
            <person name="Beliaev A."/>
            <person name="Bohutskyi P."/>
            <person name="Hill E.A."/>
            <person name="Rabines A."/>
            <person name="Zheng H."/>
            <person name="Allen L.Z."/>
            <person name="Kuo A."/>
            <person name="Grigoriev I.V."/>
            <person name="Allen A.E."/>
            <person name="Hazlebeck D."/>
            <person name="Allen E.E."/>
        </authorList>
    </citation>
    <scope>NUCLEOTIDE SEQUENCE</scope>
    <source>
        <strain evidence="5">Hildebrandi</strain>
    </source>
</reference>
<dbReference type="EMBL" id="JAGRRH010000006">
    <property type="protein sequence ID" value="KAG7369013.1"/>
    <property type="molecule type" value="Genomic_DNA"/>
</dbReference>
<comment type="caution">
    <text evidence="5">The sequence shown here is derived from an EMBL/GenBank/DDBJ whole genome shotgun (WGS) entry which is preliminary data.</text>
</comment>
<evidence type="ECO:0000313" key="6">
    <source>
        <dbReference type="Proteomes" id="UP000693970"/>
    </source>
</evidence>
<dbReference type="Proteomes" id="UP000693970">
    <property type="component" value="Unassembled WGS sequence"/>
</dbReference>
<dbReference type="OrthoDB" id="76388at2759"/>
<accession>A0A9K3Q2W3</accession>
<sequence>MPLRRHGYWGVAASAAPWWNPPSVALTDGYLYWCKIKSLQNRFLSGTRPFLDSQQFQLPHDVGGNRKLFGPIQTDGVPEIQLWEQQCHALFAVLATNQFFKTDQLRRSIEDLTPQQYETWGYYEKWTAGMVSMLLDAGAISHDDLCEALFGNDHFLDTVVSSQEPKFQAGDSVRVKPYQQGKKVEWRRPHIRTPGYIYGVNGKVVERCGRFGDPSFLASGIKAPQVWLYRVEVSMADLWPEQSSSKDTVSVEIYEHWLEPSELDSGHSFQEVPLLNHDDDGRDCVHHHQHQHQSHHWADDSHTHNHEEDHSHDPRPIVEERAVHREGHPRPGKELFAALYSVVVNKGLVTQDEIRTMVEGLDNAGKNLNGASLIVKAWTDDVFRERLLQNPATAALDIGIETSNANAPTVLTVVENTEDVHNIVVCTLCSCYPSSLLGIAPSWYKSAEYRSRAVREPRSVLQDFGTNIPSEQTIRAHDSTADHRYLVLPRRPKGTEGWSEEKLRAIITRDCMIGVTVPTITTILE</sequence>
<feature type="region of interest" description="Disordered" evidence="1">
    <location>
        <begin position="280"/>
        <end position="314"/>
    </location>
</feature>
<dbReference type="Pfam" id="PF21006">
    <property type="entry name" value="NHase_beta_N"/>
    <property type="match status" value="1"/>
</dbReference>
<evidence type="ECO:0000259" key="2">
    <source>
        <dbReference type="Pfam" id="PF02211"/>
    </source>
</evidence>
<dbReference type="AlphaFoldDB" id="A0A9K3Q2W3"/>
<keyword evidence="6" id="KW-1185">Reference proteome</keyword>
<dbReference type="InterPro" id="IPR024690">
    <property type="entry name" value="CN_hydtase_beta_dom_C"/>
</dbReference>
<feature type="domain" description="Nitrile hydratase beta subunit-like N-terminal" evidence="4">
    <location>
        <begin position="58"/>
        <end position="148"/>
    </location>
</feature>
<dbReference type="InterPro" id="IPR049054">
    <property type="entry name" value="CN_hydtase_beta-like_N"/>
</dbReference>
<feature type="domain" description="Nitrile hydratase alpha/Thiocyanate hydrolase gamma" evidence="3">
    <location>
        <begin position="336"/>
        <end position="516"/>
    </location>
</feature>
<evidence type="ECO:0000259" key="4">
    <source>
        <dbReference type="Pfam" id="PF21006"/>
    </source>
</evidence>
<dbReference type="InterPro" id="IPR004232">
    <property type="entry name" value="CN_Hdrtase_a/SCN_Hdrlase_g"/>
</dbReference>
<dbReference type="Pfam" id="PF02979">
    <property type="entry name" value="NHase_alpha"/>
    <property type="match status" value="1"/>
</dbReference>
<name>A0A9K3Q2W3_9STRA</name>
<protein>
    <submittedName>
        <fullName evidence="5">NHLP leader peptide domain containing protein</fullName>
    </submittedName>
</protein>
<dbReference type="GO" id="GO:0003824">
    <property type="term" value="F:catalytic activity"/>
    <property type="evidence" value="ECO:0007669"/>
    <property type="project" value="InterPro"/>
</dbReference>
<evidence type="ECO:0000256" key="1">
    <source>
        <dbReference type="SAM" id="MobiDB-lite"/>
    </source>
</evidence>
<dbReference type="GO" id="GO:0046914">
    <property type="term" value="F:transition metal ion binding"/>
    <property type="evidence" value="ECO:0007669"/>
    <property type="project" value="InterPro"/>
</dbReference>
<organism evidence="5 6">
    <name type="scientific">Nitzschia inconspicua</name>
    <dbReference type="NCBI Taxonomy" id="303405"/>
    <lineage>
        <taxon>Eukaryota</taxon>
        <taxon>Sar</taxon>
        <taxon>Stramenopiles</taxon>
        <taxon>Ochrophyta</taxon>
        <taxon>Bacillariophyta</taxon>
        <taxon>Bacillariophyceae</taxon>
        <taxon>Bacillariophycidae</taxon>
        <taxon>Bacillariales</taxon>
        <taxon>Bacillariaceae</taxon>
        <taxon>Nitzschia</taxon>
    </lineage>
</organism>